<evidence type="ECO:0000256" key="10">
    <source>
        <dbReference type="ARBA" id="ARBA00093228"/>
    </source>
</evidence>
<keyword evidence="4" id="KW-0489">Methyltransferase</keyword>
<dbReference type="FunFam" id="2.40.50.140:FF:000170">
    <property type="entry name" value="SPOUT domain containing methyltransferase 1"/>
    <property type="match status" value="1"/>
</dbReference>
<protein>
    <recommendedName>
        <fullName evidence="12">28S rRNA (uridine-N(3))-methyltransferase</fullName>
    </recommendedName>
    <alternativeName>
        <fullName evidence="7">Centromere protein 32</fullName>
    </alternativeName>
    <alternativeName>
        <fullName evidence="9">Kinetochore-associated protein</fullName>
    </alternativeName>
    <alternativeName>
        <fullName evidence="8">SPOUT domain-containing methyltransferase 1</fullName>
    </alternativeName>
</protein>
<dbReference type="Proteomes" id="UP000027135">
    <property type="component" value="Unassembled WGS sequence"/>
</dbReference>
<dbReference type="InterPro" id="IPR003750">
    <property type="entry name" value="Put_MeTrfase-C9orf114-like"/>
</dbReference>
<evidence type="ECO:0000256" key="9">
    <source>
        <dbReference type="ARBA" id="ARBA00079311"/>
    </source>
</evidence>
<reference evidence="13 14" key="1">
    <citation type="journal article" date="2014" name="Nat. Commun.">
        <title>Molecular traces of alternative social organization in a termite genome.</title>
        <authorList>
            <person name="Terrapon N."/>
            <person name="Li C."/>
            <person name="Robertson H.M."/>
            <person name="Ji L."/>
            <person name="Meng X."/>
            <person name="Booth W."/>
            <person name="Chen Z."/>
            <person name="Childers C.P."/>
            <person name="Glastad K.M."/>
            <person name="Gokhale K."/>
            <person name="Gowin J."/>
            <person name="Gronenberg W."/>
            <person name="Hermansen R.A."/>
            <person name="Hu H."/>
            <person name="Hunt B.G."/>
            <person name="Huylmans A.K."/>
            <person name="Khalil S.M."/>
            <person name="Mitchell R.D."/>
            <person name="Munoz-Torres M.C."/>
            <person name="Mustard J.A."/>
            <person name="Pan H."/>
            <person name="Reese J.T."/>
            <person name="Scharf M.E."/>
            <person name="Sun F."/>
            <person name="Vogel H."/>
            <person name="Xiao J."/>
            <person name="Yang W."/>
            <person name="Yang Z."/>
            <person name="Yang Z."/>
            <person name="Zhou J."/>
            <person name="Zhu J."/>
            <person name="Brent C.S."/>
            <person name="Elsik C.G."/>
            <person name="Goodisman M.A."/>
            <person name="Liberles D.A."/>
            <person name="Roe R.M."/>
            <person name="Vargo E.L."/>
            <person name="Vilcinskas A."/>
            <person name="Wang J."/>
            <person name="Bornberg-Bauer E."/>
            <person name="Korb J."/>
            <person name="Zhang G."/>
            <person name="Liebig J."/>
        </authorList>
    </citation>
    <scope>NUCLEOTIDE SEQUENCE [LARGE SCALE GENOMIC DNA]</scope>
    <source>
        <tissue evidence="13">Whole organism</tissue>
    </source>
</reference>
<comment type="subcellular location">
    <subcellularLocation>
        <location evidence="1">Cytoplasm</location>
    </subcellularLocation>
</comment>
<evidence type="ECO:0000256" key="3">
    <source>
        <dbReference type="ARBA" id="ARBA00022490"/>
    </source>
</evidence>
<dbReference type="InParanoid" id="A0A067RN97"/>
<evidence type="ECO:0000256" key="5">
    <source>
        <dbReference type="ARBA" id="ARBA00022679"/>
    </source>
</evidence>
<comment type="function">
    <text evidence="11">S-adenosyl-L-methionine-dependent methyltransferase that specifically methylates the N3 position of a uridine in 28S rRNA. Required for association of the centrosomes with the poles of the bipolar mitotic spindle during metaphase. Also involved in chromosome alignment. May promote centrosome maturation probably by recruiting A-kinase anchor protein AKAP9 to centrosomes in early mitosis. Binds specifically to miRNA MIR145 hairpin, regulates MIR145 expression at a postranscriptional level.</text>
</comment>
<evidence type="ECO:0000256" key="8">
    <source>
        <dbReference type="ARBA" id="ARBA00078957"/>
    </source>
</evidence>
<dbReference type="SUPFAM" id="SSF50249">
    <property type="entry name" value="Nucleic acid-binding proteins"/>
    <property type="match status" value="1"/>
</dbReference>
<dbReference type="AlphaFoldDB" id="A0A067RN97"/>
<dbReference type="Pfam" id="PF02598">
    <property type="entry name" value="Methyltrn_RNA_3"/>
    <property type="match status" value="1"/>
</dbReference>
<evidence type="ECO:0000256" key="7">
    <source>
        <dbReference type="ARBA" id="ARBA00075627"/>
    </source>
</evidence>
<evidence type="ECO:0000256" key="11">
    <source>
        <dbReference type="ARBA" id="ARBA00093377"/>
    </source>
</evidence>
<comment type="catalytic activity">
    <reaction evidence="10">
        <text>uridine in 28S rRNA + S-adenosyl-L-methionine = N(3)-methyluridine in 28S rRNA + S-adenosyl-L-homocysteine + H(+)</text>
        <dbReference type="Rhea" id="RHEA:83635"/>
        <dbReference type="Rhea" id="RHEA-COMP:20178"/>
        <dbReference type="Rhea" id="RHEA-COMP:20181"/>
        <dbReference type="ChEBI" id="CHEBI:15378"/>
        <dbReference type="ChEBI" id="CHEBI:57856"/>
        <dbReference type="ChEBI" id="CHEBI:59789"/>
        <dbReference type="ChEBI" id="CHEBI:65315"/>
        <dbReference type="ChEBI" id="CHEBI:74502"/>
    </reaction>
    <physiologicalReaction direction="left-to-right" evidence="10">
        <dbReference type="Rhea" id="RHEA:83636"/>
    </physiologicalReaction>
</comment>
<evidence type="ECO:0000256" key="12">
    <source>
        <dbReference type="ARBA" id="ARBA00093639"/>
    </source>
</evidence>
<keyword evidence="14" id="KW-1185">Reference proteome</keyword>
<dbReference type="GO" id="GO:0005737">
    <property type="term" value="C:cytoplasm"/>
    <property type="evidence" value="ECO:0007669"/>
    <property type="project" value="UniProtKB-SubCell"/>
</dbReference>
<dbReference type="InterPro" id="IPR012340">
    <property type="entry name" value="NA-bd_OB-fold"/>
</dbReference>
<evidence type="ECO:0000313" key="14">
    <source>
        <dbReference type="Proteomes" id="UP000027135"/>
    </source>
</evidence>
<dbReference type="Gene3D" id="3.40.1280.10">
    <property type="match status" value="1"/>
</dbReference>
<dbReference type="PANTHER" id="PTHR12150:SF13">
    <property type="entry name" value="METHYLTRANSFERASE C9ORF114-RELATED"/>
    <property type="match status" value="1"/>
</dbReference>
<evidence type="ECO:0000256" key="6">
    <source>
        <dbReference type="ARBA" id="ARBA00062137"/>
    </source>
</evidence>
<dbReference type="SUPFAM" id="SSF75217">
    <property type="entry name" value="alpha/beta knot"/>
    <property type="match status" value="1"/>
</dbReference>
<keyword evidence="3" id="KW-0963">Cytoplasm</keyword>
<dbReference type="GO" id="GO:0032259">
    <property type="term" value="P:methylation"/>
    <property type="evidence" value="ECO:0007669"/>
    <property type="project" value="UniProtKB-KW"/>
</dbReference>
<dbReference type="InterPro" id="IPR029028">
    <property type="entry name" value="Alpha/beta_knot_MTases"/>
</dbReference>
<dbReference type="STRING" id="136037.A0A067RN97"/>
<comment type="subunit">
    <text evidence="6">Interacts with INCA1.</text>
</comment>
<dbReference type="FunCoup" id="A0A067RN97">
    <property type="interactions" value="805"/>
</dbReference>
<dbReference type="eggNOG" id="KOG3925">
    <property type="taxonomic scope" value="Eukaryota"/>
</dbReference>
<proteinExistence type="inferred from homology"/>
<evidence type="ECO:0000256" key="4">
    <source>
        <dbReference type="ARBA" id="ARBA00022603"/>
    </source>
</evidence>
<evidence type="ECO:0000256" key="1">
    <source>
        <dbReference type="ARBA" id="ARBA00004496"/>
    </source>
</evidence>
<evidence type="ECO:0000256" key="2">
    <source>
        <dbReference type="ARBA" id="ARBA00009841"/>
    </source>
</evidence>
<dbReference type="InterPro" id="IPR029026">
    <property type="entry name" value="tRNA_m1G_MTases_N"/>
</dbReference>
<keyword evidence="5" id="KW-0808">Transferase</keyword>
<gene>
    <name evidence="13" type="ORF">L798_04099</name>
</gene>
<evidence type="ECO:0000313" key="13">
    <source>
        <dbReference type="EMBL" id="KDR21169.1"/>
    </source>
</evidence>
<comment type="similarity">
    <text evidence="2">Belongs to the class IV-like SAM-binding methyltransferase superfamily.</text>
</comment>
<name>A0A067RN97_ZOONE</name>
<dbReference type="OMA" id="FFPIHKD"/>
<dbReference type="OrthoDB" id="361029at2759"/>
<dbReference type="EMBL" id="KK852570">
    <property type="protein sequence ID" value="KDR21169.1"/>
    <property type="molecule type" value="Genomic_DNA"/>
</dbReference>
<dbReference type="CDD" id="cd18086">
    <property type="entry name" value="HsC9orf114-like"/>
    <property type="match status" value="1"/>
</dbReference>
<dbReference type="Gene3D" id="2.40.50.140">
    <property type="entry name" value="Nucleic acid-binding proteins"/>
    <property type="match status" value="1"/>
</dbReference>
<organism evidence="13 14">
    <name type="scientific">Zootermopsis nevadensis</name>
    <name type="common">Dampwood termite</name>
    <dbReference type="NCBI Taxonomy" id="136037"/>
    <lineage>
        <taxon>Eukaryota</taxon>
        <taxon>Metazoa</taxon>
        <taxon>Ecdysozoa</taxon>
        <taxon>Arthropoda</taxon>
        <taxon>Hexapoda</taxon>
        <taxon>Insecta</taxon>
        <taxon>Pterygota</taxon>
        <taxon>Neoptera</taxon>
        <taxon>Polyneoptera</taxon>
        <taxon>Dictyoptera</taxon>
        <taxon>Blattodea</taxon>
        <taxon>Blattoidea</taxon>
        <taxon>Termitoidae</taxon>
        <taxon>Termopsidae</taxon>
        <taxon>Zootermopsis</taxon>
    </lineage>
</organism>
<accession>A0A067RN97</accession>
<sequence>MGPHSRKIKGENHSFTDLKRLKKDKKKLKEEKLLKLMDDGSVDPKCTIENSETKIPAMSTLSIAVPGSIIDNAQSPELRTYLGGQIARAACIFKVDEIVVFDDLGNRNIADNSIQEDMEGRIVRHCCIQLARILQYLECPQYLRKYFFPIHKDLQYAGLLNPLDAPHHMRQNDKFSYREGVTTNLPAKAGKGSVVNCGLLKDVSVDKNLTPGIRVTVKLLQSREGSKKIHGIIVPPSLPSAETGVYWGYTVRIAQSLGEVFSQAPYTGGYDLTIGTSERGNKVDDIPQRSLQYSHAVVVFGGLHGLEAALDNDEVLTVDDPALVFDHYLNTCSGQGSRTIRTEEAILISLAELRSKLIPKLNSPVGK</sequence>
<dbReference type="GO" id="GO:0008168">
    <property type="term" value="F:methyltransferase activity"/>
    <property type="evidence" value="ECO:0007669"/>
    <property type="project" value="UniProtKB-KW"/>
</dbReference>
<dbReference type="PANTHER" id="PTHR12150">
    <property type="entry name" value="CLASS IV SAM-BINDING METHYLTRANSFERASE-RELATED"/>
    <property type="match status" value="1"/>
</dbReference>